<accession>A0ABP6S8Y7</accession>
<keyword evidence="2 6" id="KW-0489">Methyltransferase</keyword>
<dbReference type="GO" id="GO:0008168">
    <property type="term" value="F:methyltransferase activity"/>
    <property type="evidence" value="ECO:0007669"/>
    <property type="project" value="UniProtKB-KW"/>
</dbReference>
<dbReference type="InterPro" id="IPR050390">
    <property type="entry name" value="C5-Methyltransferase"/>
</dbReference>
<dbReference type="Gene3D" id="3.90.120.10">
    <property type="entry name" value="DNA Methylase, subunit A, domain 2"/>
    <property type="match status" value="1"/>
</dbReference>
<dbReference type="InterPro" id="IPR001525">
    <property type="entry name" value="C5_MeTfrase"/>
</dbReference>
<comment type="caution">
    <text evidence="6">The sequence shown here is derived from an EMBL/GenBank/DDBJ whole genome shotgun (WGS) entry which is preliminary data.</text>
</comment>
<protein>
    <recommendedName>
        <fullName evidence="1">DNA (cytosine-5-)-methyltransferase</fullName>
        <ecNumber evidence="1">2.1.1.37</ecNumber>
    </recommendedName>
</protein>
<reference evidence="7" key="1">
    <citation type="journal article" date="2019" name="Int. J. Syst. Evol. Microbiol.">
        <title>The Global Catalogue of Microorganisms (GCM) 10K type strain sequencing project: providing services to taxonomists for standard genome sequencing and annotation.</title>
        <authorList>
            <consortium name="The Broad Institute Genomics Platform"/>
            <consortium name="The Broad Institute Genome Sequencing Center for Infectious Disease"/>
            <person name="Wu L."/>
            <person name="Ma J."/>
        </authorList>
    </citation>
    <scope>NUCLEOTIDE SEQUENCE [LARGE SCALE GENOMIC DNA]</scope>
    <source>
        <strain evidence="7">JCM 9651</strain>
    </source>
</reference>
<evidence type="ECO:0000256" key="2">
    <source>
        <dbReference type="ARBA" id="ARBA00022603"/>
    </source>
</evidence>
<evidence type="ECO:0000256" key="3">
    <source>
        <dbReference type="ARBA" id="ARBA00022679"/>
    </source>
</evidence>
<evidence type="ECO:0000313" key="6">
    <source>
        <dbReference type="EMBL" id="GAA3371147.1"/>
    </source>
</evidence>
<evidence type="ECO:0000313" key="7">
    <source>
        <dbReference type="Proteomes" id="UP001499990"/>
    </source>
</evidence>
<dbReference type="PANTHER" id="PTHR10629:SF52">
    <property type="entry name" value="DNA (CYTOSINE-5)-METHYLTRANSFERASE 1"/>
    <property type="match status" value="1"/>
</dbReference>
<keyword evidence="3" id="KW-0808">Transferase</keyword>
<dbReference type="Pfam" id="PF00145">
    <property type="entry name" value="DNA_methylase"/>
    <property type="match status" value="2"/>
</dbReference>
<evidence type="ECO:0000256" key="1">
    <source>
        <dbReference type="ARBA" id="ARBA00011975"/>
    </source>
</evidence>
<dbReference type="GO" id="GO:0032259">
    <property type="term" value="P:methylation"/>
    <property type="evidence" value="ECO:0007669"/>
    <property type="project" value="UniProtKB-KW"/>
</dbReference>
<sequence>MLTVTDFFCGAGGSSQGMHCVPGVEVKIAANHWDLAISSHAENFPAVQHDCADISQIDFRRYPRTDLLWASPECTNHSIARGIRTDADRQPDLFGEILPDAAAVRSRATMWDVPRYLEAMILRGKPVLGGVTENVVDVRNWILFDAWAQAIRALGYEMRIVYLNSMHLRPRFGTAKAPQSRDRAYIVYWLASIGREPNWEKWLSPEAHCPDHGVIAAQQAFKGAEWGRYRAQYLYVCPVTGCGKTVEPAVLPAAAAIDWNVLGTRVGDRSRPLAEKTLQRIQAGLDRYAGRPMAVPMEGREGKKPWALDEAPMRTITTRNETGIAYAPEFLPFIAEMRGGGSEKKARGVDEPLATFTASGTHHALVTPPMLVPVGGTWNDTAQPVSEPMRTRTTRETDALLVPYYGKGQAKPVTDPMGTVTTVDRHALVTTEPTPAIDINDCLLRMLNPDEIGRGMAFADDYTVLGNRREQVRQYGNAVTPPAAEVLVSALAEAIYGEDLLNLTA</sequence>
<evidence type="ECO:0000256" key="4">
    <source>
        <dbReference type="ARBA" id="ARBA00022691"/>
    </source>
</evidence>
<dbReference type="PANTHER" id="PTHR10629">
    <property type="entry name" value="CYTOSINE-SPECIFIC METHYLTRANSFERASE"/>
    <property type="match status" value="1"/>
</dbReference>
<dbReference type="Proteomes" id="UP001499990">
    <property type="component" value="Unassembled WGS sequence"/>
</dbReference>
<evidence type="ECO:0000256" key="5">
    <source>
        <dbReference type="ARBA" id="ARBA00022747"/>
    </source>
</evidence>
<proteinExistence type="predicted"/>
<keyword evidence="7" id="KW-1185">Reference proteome</keyword>
<dbReference type="RefSeq" id="WP_345035974.1">
    <property type="nucleotide sequence ID" value="NZ_BAAAYL010000001.1"/>
</dbReference>
<gene>
    <name evidence="6" type="ORF">GCM10020367_20640</name>
</gene>
<dbReference type="EC" id="2.1.1.37" evidence="1"/>
<dbReference type="InterPro" id="IPR029063">
    <property type="entry name" value="SAM-dependent_MTases_sf"/>
</dbReference>
<keyword evidence="5" id="KW-0680">Restriction system</keyword>
<dbReference type="SUPFAM" id="SSF53335">
    <property type="entry name" value="S-adenosyl-L-methionine-dependent methyltransferases"/>
    <property type="match status" value="1"/>
</dbReference>
<dbReference type="EMBL" id="BAAAYL010000001">
    <property type="protein sequence ID" value="GAA3371147.1"/>
    <property type="molecule type" value="Genomic_DNA"/>
</dbReference>
<name>A0ABP6S8Y7_9ACTN</name>
<organism evidence="6 7">
    <name type="scientific">Streptomyces sannanensis</name>
    <dbReference type="NCBI Taxonomy" id="285536"/>
    <lineage>
        <taxon>Bacteria</taxon>
        <taxon>Bacillati</taxon>
        <taxon>Actinomycetota</taxon>
        <taxon>Actinomycetes</taxon>
        <taxon>Kitasatosporales</taxon>
        <taxon>Streptomycetaceae</taxon>
        <taxon>Streptomyces</taxon>
    </lineage>
</organism>
<keyword evidence="4" id="KW-0949">S-adenosyl-L-methionine</keyword>
<dbReference type="Gene3D" id="3.40.50.150">
    <property type="entry name" value="Vaccinia Virus protein VP39"/>
    <property type="match status" value="1"/>
</dbReference>